<comment type="caution">
    <text evidence="3">The sequence shown here is derived from an EMBL/GenBank/DDBJ whole genome shotgun (WGS) entry which is preliminary data.</text>
</comment>
<keyword evidence="2" id="KW-0732">Signal</keyword>
<dbReference type="AlphaFoldDB" id="A0A6G3SU05"/>
<reference evidence="3" key="1">
    <citation type="submission" date="2020-01" db="EMBL/GenBank/DDBJ databases">
        <title>Insect and environment-associated Actinomycetes.</title>
        <authorList>
            <person name="Currrie C."/>
            <person name="Chevrette M."/>
            <person name="Carlson C."/>
            <person name="Stubbendieck R."/>
            <person name="Wendt-Pienkowski E."/>
        </authorList>
    </citation>
    <scope>NUCLEOTIDE SEQUENCE</scope>
    <source>
        <strain evidence="3">SID505</strain>
    </source>
</reference>
<evidence type="ECO:0000313" key="3">
    <source>
        <dbReference type="EMBL" id="NEB86135.1"/>
    </source>
</evidence>
<dbReference type="RefSeq" id="WP_164257946.1">
    <property type="nucleotide sequence ID" value="NZ_JAAGMK010000529.1"/>
</dbReference>
<feature type="compositionally biased region" description="Low complexity" evidence="1">
    <location>
        <begin position="38"/>
        <end position="50"/>
    </location>
</feature>
<feature type="chain" id="PRO_5039627591" description="Lipoprotein" evidence="2">
    <location>
        <begin position="31"/>
        <end position="247"/>
    </location>
</feature>
<gene>
    <name evidence="3" type="ORF">G3I43_18435</name>
</gene>
<feature type="signal peptide" evidence="2">
    <location>
        <begin position="1"/>
        <end position="30"/>
    </location>
</feature>
<proteinExistence type="predicted"/>
<feature type="region of interest" description="Disordered" evidence="1">
    <location>
        <begin position="29"/>
        <end position="84"/>
    </location>
</feature>
<evidence type="ECO:0000256" key="2">
    <source>
        <dbReference type="SAM" id="SignalP"/>
    </source>
</evidence>
<name>A0A6G3SU05_STRAQ</name>
<accession>A0A6G3SU05</accession>
<sequence>MTRARGAVRGLIPAVLAAVALAGCTSSTGAGDGGPGGPAVSSAPAKAAEAGAEKPRADEAEAEAEAEKTGTGATKVAEKGGQVGGAGSACELPVTFDIAAGWKPRGVTTNPDPELAEALADLSEQGTVKVVCEIDAKPAGNIGFLRVWQGEASEDDPRAVLRAFVADSPITAEDATYTQAKAGALAAAEVGYTSHSELLDEPKKERAFAVATPDGPVVVHLGGMDTEEHTAMLPAFELAKKTLKPRR</sequence>
<dbReference type="PROSITE" id="PS51257">
    <property type="entry name" value="PROKAR_LIPOPROTEIN"/>
    <property type="match status" value="1"/>
</dbReference>
<organism evidence="3">
    <name type="scientific">Streptomyces anulatus</name>
    <name type="common">Streptomyces chrysomallus</name>
    <dbReference type="NCBI Taxonomy" id="1892"/>
    <lineage>
        <taxon>Bacteria</taxon>
        <taxon>Bacillati</taxon>
        <taxon>Actinomycetota</taxon>
        <taxon>Actinomycetes</taxon>
        <taxon>Kitasatosporales</taxon>
        <taxon>Streptomycetaceae</taxon>
        <taxon>Streptomyces</taxon>
    </lineage>
</organism>
<protein>
    <recommendedName>
        <fullName evidence="4">Lipoprotein</fullName>
    </recommendedName>
</protein>
<dbReference type="InterPro" id="IPR044058">
    <property type="entry name" value="Lipoprotein_23"/>
</dbReference>
<dbReference type="EMBL" id="JAAGMK010000529">
    <property type="protein sequence ID" value="NEB86135.1"/>
    <property type="molecule type" value="Genomic_DNA"/>
</dbReference>
<dbReference type="Pfam" id="PF18966">
    <property type="entry name" value="Lipoprotein_23"/>
    <property type="match status" value="1"/>
</dbReference>
<evidence type="ECO:0008006" key="4">
    <source>
        <dbReference type="Google" id="ProtNLM"/>
    </source>
</evidence>
<evidence type="ECO:0000256" key="1">
    <source>
        <dbReference type="SAM" id="MobiDB-lite"/>
    </source>
</evidence>